<proteinExistence type="predicted"/>
<evidence type="ECO:0000313" key="3">
    <source>
        <dbReference type="Proteomes" id="UP000076400"/>
    </source>
</evidence>
<comment type="caution">
    <text evidence="2">The sequence shown here is derived from an EMBL/GenBank/DDBJ whole genome shotgun (WGS) entry which is preliminary data.</text>
</comment>
<keyword evidence="1" id="KW-0812">Transmembrane</keyword>
<reference evidence="2 3" key="1">
    <citation type="submission" date="2015-12" db="EMBL/GenBank/DDBJ databases">
        <title>Genome sequence of Oceanibaculum pacificum MCCC 1A02656.</title>
        <authorList>
            <person name="Lu L."/>
            <person name="Lai Q."/>
            <person name="Shao Z."/>
            <person name="Qian P."/>
        </authorList>
    </citation>
    <scope>NUCLEOTIDE SEQUENCE [LARGE SCALE GENOMIC DNA]</scope>
    <source>
        <strain evidence="2 3">MCCC 1A02656</strain>
    </source>
</reference>
<name>A0A154WEX9_9PROT</name>
<keyword evidence="1" id="KW-0472">Membrane</keyword>
<evidence type="ECO:0000313" key="2">
    <source>
        <dbReference type="EMBL" id="KZD12081.1"/>
    </source>
</evidence>
<keyword evidence="3" id="KW-1185">Reference proteome</keyword>
<sequence>MTSVLLLMAGLLLIGGGLATMPALRRAFAATPPPRWARGEDWREILLLLHFTATVTGACLLIATATG</sequence>
<gene>
    <name evidence="2" type="ORF">AUP43_05430</name>
</gene>
<evidence type="ECO:0000256" key="1">
    <source>
        <dbReference type="SAM" id="Phobius"/>
    </source>
</evidence>
<dbReference type="STRING" id="580166.AUP43_05430"/>
<organism evidence="2 3">
    <name type="scientific">Oceanibaculum pacificum</name>
    <dbReference type="NCBI Taxonomy" id="580166"/>
    <lineage>
        <taxon>Bacteria</taxon>
        <taxon>Pseudomonadati</taxon>
        <taxon>Pseudomonadota</taxon>
        <taxon>Alphaproteobacteria</taxon>
        <taxon>Rhodospirillales</taxon>
        <taxon>Oceanibaculaceae</taxon>
        <taxon>Oceanibaculum</taxon>
    </lineage>
</organism>
<dbReference type="AlphaFoldDB" id="A0A154WEX9"/>
<protein>
    <submittedName>
        <fullName evidence="2">Uncharacterized protein</fullName>
    </submittedName>
</protein>
<feature type="transmembrane region" description="Helical" evidence="1">
    <location>
        <begin position="45"/>
        <end position="65"/>
    </location>
</feature>
<dbReference type="EMBL" id="LPXN01000057">
    <property type="protein sequence ID" value="KZD12081.1"/>
    <property type="molecule type" value="Genomic_DNA"/>
</dbReference>
<dbReference type="RefSeq" id="WP_067553204.1">
    <property type="nucleotide sequence ID" value="NZ_LPXN01000057.1"/>
</dbReference>
<dbReference type="Proteomes" id="UP000076400">
    <property type="component" value="Unassembled WGS sequence"/>
</dbReference>
<accession>A0A154WEX9</accession>
<keyword evidence="1" id="KW-1133">Transmembrane helix</keyword>